<sequence length="197" mass="22448">MKKLLKTSVAVAMFFTTLTTFANTTDFSLKVIKEEGKTISFVLNDAKSVSLELKNDEGVVVYSENMKGNSDDVVNRTYDLSYLPKGIYFLEAETATKVITHKITVENNITMAEEALSEVYKPVMYTRGDQAMLQILDINETPVTVEILDAENNLLYEQTYNGSIDFSKKYELKKDMSEDYTFIIKYDNKSFIKKISL</sequence>
<evidence type="ECO:0000313" key="3">
    <source>
        <dbReference type="Proteomes" id="UP000199138"/>
    </source>
</evidence>
<reference evidence="2 3" key="1">
    <citation type="submission" date="2016-10" db="EMBL/GenBank/DDBJ databases">
        <authorList>
            <person name="de Groot N.N."/>
        </authorList>
    </citation>
    <scope>NUCLEOTIDE SEQUENCE [LARGE SCALE GENOMIC DNA]</scope>
    <source>
        <strain evidence="2 3">CGMCC 1.12333</strain>
    </source>
</reference>
<dbReference type="STRING" id="1224947.SAMN05216480_11236"/>
<dbReference type="EMBL" id="FPBK01000012">
    <property type="protein sequence ID" value="SFU66482.1"/>
    <property type="molecule type" value="Genomic_DNA"/>
</dbReference>
<name>A0A1I7I0J9_9FLAO</name>
<proteinExistence type="predicted"/>
<accession>A0A1I7I0J9</accession>
<protein>
    <submittedName>
        <fullName evidence="2">Por secretion system C-terminal sorting domain-containing protein</fullName>
    </submittedName>
</protein>
<dbReference type="AlphaFoldDB" id="A0A1I7I0J9"/>
<organism evidence="2 3">
    <name type="scientific">Pustulibacterium marinum</name>
    <dbReference type="NCBI Taxonomy" id="1224947"/>
    <lineage>
        <taxon>Bacteria</taxon>
        <taxon>Pseudomonadati</taxon>
        <taxon>Bacteroidota</taxon>
        <taxon>Flavobacteriia</taxon>
        <taxon>Flavobacteriales</taxon>
        <taxon>Flavobacteriaceae</taxon>
        <taxon>Pustulibacterium</taxon>
    </lineage>
</organism>
<evidence type="ECO:0000256" key="1">
    <source>
        <dbReference type="SAM" id="SignalP"/>
    </source>
</evidence>
<dbReference type="Proteomes" id="UP000199138">
    <property type="component" value="Unassembled WGS sequence"/>
</dbReference>
<gene>
    <name evidence="2" type="ORF">SAMN05216480_11236</name>
</gene>
<dbReference type="OrthoDB" id="1122048at2"/>
<evidence type="ECO:0000313" key="2">
    <source>
        <dbReference type="EMBL" id="SFU66482.1"/>
    </source>
</evidence>
<keyword evidence="3" id="KW-1185">Reference proteome</keyword>
<dbReference type="RefSeq" id="WP_093025831.1">
    <property type="nucleotide sequence ID" value="NZ_FPBK01000012.1"/>
</dbReference>
<feature type="chain" id="PRO_5011522302" evidence="1">
    <location>
        <begin position="23"/>
        <end position="197"/>
    </location>
</feature>
<keyword evidence="1" id="KW-0732">Signal</keyword>
<feature type="signal peptide" evidence="1">
    <location>
        <begin position="1"/>
        <end position="22"/>
    </location>
</feature>